<dbReference type="InterPro" id="IPR040456">
    <property type="entry name" value="RNase_H2_suB"/>
</dbReference>
<keyword evidence="5" id="KW-1185">Reference proteome</keyword>
<evidence type="ECO:0000256" key="2">
    <source>
        <dbReference type="SAM" id="Phobius"/>
    </source>
</evidence>
<evidence type="ECO:0000313" key="4">
    <source>
        <dbReference type="EMBL" id="KAG6524182.1"/>
    </source>
</evidence>
<dbReference type="GO" id="GO:0032299">
    <property type="term" value="C:ribonuclease H2 complex"/>
    <property type="evidence" value="ECO:0007669"/>
    <property type="project" value="InterPro"/>
</dbReference>
<dbReference type="GO" id="GO:0006401">
    <property type="term" value="P:RNA catabolic process"/>
    <property type="evidence" value="ECO:0007669"/>
    <property type="project" value="TreeGrafter"/>
</dbReference>
<keyword evidence="2" id="KW-0472">Membrane</keyword>
<keyword evidence="2" id="KW-0812">Transmembrane</keyword>
<proteinExistence type="predicted"/>
<organism evidence="4 5">
    <name type="scientific">Zingiber officinale</name>
    <name type="common">Ginger</name>
    <name type="synonym">Amomum zingiber</name>
    <dbReference type="NCBI Taxonomy" id="94328"/>
    <lineage>
        <taxon>Eukaryota</taxon>
        <taxon>Viridiplantae</taxon>
        <taxon>Streptophyta</taxon>
        <taxon>Embryophyta</taxon>
        <taxon>Tracheophyta</taxon>
        <taxon>Spermatophyta</taxon>
        <taxon>Magnoliopsida</taxon>
        <taxon>Liliopsida</taxon>
        <taxon>Zingiberales</taxon>
        <taxon>Zingiberaceae</taxon>
        <taxon>Zingiber</taxon>
    </lineage>
</organism>
<evidence type="ECO:0000259" key="3">
    <source>
        <dbReference type="Pfam" id="PF09468"/>
    </source>
</evidence>
<dbReference type="AlphaFoldDB" id="A0A8J5I059"/>
<dbReference type="GO" id="GO:0005654">
    <property type="term" value="C:nucleoplasm"/>
    <property type="evidence" value="ECO:0007669"/>
    <property type="project" value="TreeGrafter"/>
</dbReference>
<dbReference type="Proteomes" id="UP000734854">
    <property type="component" value="Unassembled WGS sequence"/>
</dbReference>
<evidence type="ECO:0000313" key="5">
    <source>
        <dbReference type="Proteomes" id="UP000734854"/>
    </source>
</evidence>
<feature type="compositionally biased region" description="Basic and acidic residues" evidence="1">
    <location>
        <begin position="321"/>
        <end position="334"/>
    </location>
</feature>
<reference evidence="4 5" key="1">
    <citation type="submission" date="2020-08" db="EMBL/GenBank/DDBJ databases">
        <title>Plant Genome Project.</title>
        <authorList>
            <person name="Zhang R.-G."/>
        </authorList>
    </citation>
    <scope>NUCLEOTIDE SEQUENCE [LARGE SCALE GENOMIC DNA]</scope>
    <source>
        <tissue evidence="4">Rhizome</tissue>
    </source>
</reference>
<dbReference type="Pfam" id="PF09468">
    <property type="entry name" value="RNase_H2-Ydr279"/>
    <property type="match status" value="1"/>
</dbReference>
<evidence type="ECO:0000256" key="1">
    <source>
        <dbReference type="SAM" id="MobiDB-lite"/>
    </source>
</evidence>
<accession>A0A8J5I059</accession>
<sequence length="343" mass="38662">MGILVSSPEHLRLSSLVSRLSSRRVSESGATKEGAWLGVKDWWLPVSSSPPVNQQIISSMKVLFMNCTGSSSLMAHGFLETMFVKLTFAFGNLTGYGSLYVSTPVDPVFVLLPIFEEARMKVTIHFYWIIIALSGALLGLRFIIDLLFVTMRHQLVAAIKENDQGMYRQLDEILYVEGYPGYQHLLSMTKDTMKIVCEVKEIGSLQYFRLDNSKVLTWLCCKVQNLKSTFLKLDKNYAAQEERETLKDAVSILGEYVTDKPWLTLLCNHLQLEIGETHKEGIQAETSQNLPESNLASSHAFQSTVVNGRSMVSAKRQPKKMKTETNSKNIRDMFQKATRKGTS</sequence>
<dbReference type="PANTHER" id="PTHR13383:SF11">
    <property type="entry name" value="RIBONUCLEASE H2 SUBUNIT B"/>
    <property type="match status" value="1"/>
</dbReference>
<name>A0A8J5I059_ZINOF</name>
<comment type="caution">
    <text evidence="4">The sequence shown here is derived from an EMBL/GenBank/DDBJ whole genome shotgun (WGS) entry which is preliminary data.</text>
</comment>
<dbReference type="InterPro" id="IPR019024">
    <property type="entry name" value="RNase_H2_suB_wHTH"/>
</dbReference>
<dbReference type="PANTHER" id="PTHR13383">
    <property type="entry name" value="RIBONUCLEASE H2 SUBUNIT B"/>
    <property type="match status" value="1"/>
</dbReference>
<protein>
    <recommendedName>
        <fullName evidence="3">Ribonuclease H2 subunit B wHTH domain-containing protein</fullName>
    </recommendedName>
</protein>
<feature type="transmembrane region" description="Helical" evidence="2">
    <location>
        <begin position="122"/>
        <end position="144"/>
    </location>
</feature>
<feature type="region of interest" description="Disordered" evidence="1">
    <location>
        <begin position="309"/>
        <end position="343"/>
    </location>
</feature>
<keyword evidence="2" id="KW-1133">Transmembrane helix</keyword>
<dbReference type="EMBL" id="JACMSC010000004">
    <property type="protein sequence ID" value="KAG6524182.1"/>
    <property type="molecule type" value="Genomic_DNA"/>
</dbReference>
<feature type="domain" description="Ribonuclease H2 subunit B wHTH" evidence="3">
    <location>
        <begin position="163"/>
        <end position="232"/>
    </location>
</feature>
<gene>
    <name evidence="4" type="ORF">ZIOFF_014073</name>
</gene>
<dbReference type="Gene3D" id="1.10.20.120">
    <property type="match status" value="1"/>
</dbReference>